<dbReference type="Gene3D" id="1.20.1290.10">
    <property type="entry name" value="AhpD-like"/>
    <property type="match status" value="1"/>
</dbReference>
<dbReference type="EMBL" id="LRPN01000205">
    <property type="protein sequence ID" value="KWZ76394.1"/>
    <property type="molecule type" value="Genomic_DNA"/>
</dbReference>
<dbReference type="PATRIC" id="fig|1398.22.peg.3837"/>
<protein>
    <recommendedName>
        <fullName evidence="3">Alkylhydroperoxidase</fullName>
    </recommendedName>
</protein>
<name>A0A133KA55_HEYCO</name>
<reference evidence="2" key="1">
    <citation type="submission" date="2016-01" db="EMBL/GenBank/DDBJ databases">
        <authorList>
            <person name="Mitreva M."/>
            <person name="Pepin K.H."/>
            <person name="Mihindukulasuriya K.A."/>
            <person name="Fulton R."/>
            <person name="Fronick C."/>
            <person name="O'Laughlin M."/>
            <person name="Miner T."/>
            <person name="Herter B."/>
            <person name="Rosa B.A."/>
            <person name="Cordes M."/>
            <person name="Tomlinson C."/>
            <person name="Wollam A."/>
            <person name="Palsikar V.B."/>
            <person name="Mardis E.R."/>
            <person name="Wilson R.K."/>
        </authorList>
    </citation>
    <scope>NUCLEOTIDE SEQUENCE [LARGE SCALE GENOMIC DNA]</scope>
    <source>
        <strain evidence="2">GED7749B</strain>
    </source>
</reference>
<evidence type="ECO:0000313" key="1">
    <source>
        <dbReference type="EMBL" id="KWZ76394.1"/>
    </source>
</evidence>
<sequence length="140" mass="15626">MSMTLIPLHERGNTPFQQLLGYNASILKYWNKLSDEFEKDGRLSAKLKEEVRRTLAQKNGCLYCKAKGKPNPADYDEKTAVCTGFAEAFLAGKGQTSPNVTAVLKEYLTDAEISELIAFICFTTASQYFGALMQLGEQQR</sequence>
<dbReference type="SUPFAM" id="SSF69118">
    <property type="entry name" value="AhpD-like"/>
    <property type="match status" value="1"/>
</dbReference>
<dbReference type="AlphaFoldDB" id="A0A133KA55"/>
<gene>
    <name evidence="1" type="ORF">HMPREF3213_03834</name>
</gene>
<dbReference type="Proteomes" id="UP000070376">
    <property type="component" value="Unassembled WGS sequence"/>
</dbReference>
<comment type="caution">
    <text evidence="1">The sequence shown here is derived from an EMBL/GenBank/DDBJ whole genome shotgun (WGS) entry which is preliminary data.</text>
</comment>
<evidence type="ECO:0008006" key="3">
    <source>
        <dbReference type="Google" id="ProtNLM"/>
    </source>
</evidence>
<accession>A0A133KA55</accession>
<dbReference type="InterPro" id="IPR029032">
    <property type="entry name" value="AhpD-like"/>
</dbReference>
<proteinExistence type="predicted"/>
<evidence type="ECO:0000313" key="2">
    <source>
        <dbReference type="Proteomes" id="UP000070376"/>
    </source>
</evidence>
<organism evidence="1 2">
    <name type="scientific">Heyndrickxia coagulans</name>
    <name type="common">Weizmannia coagulans</name>
    <dbReference type="NCBI Taxonomy" id="1398"/>
    <lineage>
        <taxon>Bacteria</taxon>
        <taxon>Bacillati</taxon>
        <taxon>Bacillota</taxon>
        <taxon>Bacilli</taxon>
        <taxon>Bacillales</taxon>
        <taxon>Bacillaceae</taxon>
        <taxon>Heyndrickxia</taxon>
    </lineage>
</organism>